<proteinExistence type="predicted"/>
<dbReference type="RefSeq" id="WP_213411868.1">
    <property type="nucleotide sequence ID" value="NZ_BOVK01000023.1"/>
</dbReference>
<organism evidence="1 2">
    <name type="scientific">Xylanibacillus composti</name>
    <dbReference type="NCBI Taxonomy" id="1572762"/>
    <lineage>
        <taxon>Bacteria</taxon>
        <taxon>Bacillati</taxon>
        <taxon>Bacillota</taxon>
        <taxon>Bacilli</taxon>
        <taxon>Bacillales</taxon>
        <taxon>Paenibacillaceae</taxon>
        <taxon>Xylanibacillus</taxon>
    </lineage>
</organism>
<dbReference type="AlphaFoldDB" id="A0A8J4H3Y5"/>
<dbReference type="Proteomes" id="UP000677918">
    <property type="component" value="Unassembled WGS sequence"/>
</dbReference>
<sequence length="214" mass="25281">MIRFETMMDEWVSKQIAEEANPRRREILQKGLGHGTKEFLRTVWYPAVGNLKHLYPEWEVRDYGNRYRYLDLAYMPGGAKGCIEIHGYKSHARDIEAWRFKDLCMKQAYLTLDDWVFLPIAYLSITDEPEACKQLVLSFVGKFVSMPTHRSLSWAEAETMRYARGMLRPFTSGELASHLQRSDRQARRILDKLIGMNLLRVVNNQHRYRTYQLE</sequence>
<dbReference type="EMBL" id="BOVK01000023">
    <property type="protein sequence ID" value="GIQ69057.1"/>
    <property type="molecule type" value="Genomic_DNA"/>
</dbReference>
<evidence type="ECO:0000313" key="1">
    <source>
        <dbReference type="EMBL" id="GIQ69057.1"/>
    </source>
</evidence>
<keyword evidence="2" id="KW-1185">Reference proteome</keyword>
<gene>
    <name evidence="1" type="ORF">XYCOK13_18810</name>
</gene>
<comment type="caution">
    <text evidence="1">The sequence shown here is derived from an EMBL/GenBank/DDBJ whole genome shotgun (WGS) entry which is preliminary data.</text>
</comment>
<reference evidence="1" key="1">
    <citation type="submission" date="2021-04" db="EMBL/GenBank/DDBJ databases">
        <title>Draft genome sequence of Xylanibacillus composti strain K13.</title>
        <authorList>
            <person name="Uke A."/>
            <person name="Chhe C."/>
            <person name="Baramee S."/>
            <person name="Kosugi A."/>
        </authorList>
    </citation>
    <scope>NUCLEOTIDE SEQUENCE</scope>
    <source>
        <strain evidence="1">K13</strain>
    </source>
</reference>
<accession>A0A8J4H3Y5</accession>
<name>A0A8J4H3Y5_9BACL</name>
<protein>
    <submittedName>
        <fullName evidence="1">Uncharacterized protein</fullName>
    </submittedName>
</protein>
<evidence type="ECO:0000313" key="2">
    <source>
        <dbReference type="Proteomes" id="UP000677918"/>
    </source>
</evidence>